<feature type="region of interest" description="Disordered" evidence="9">
    <location>
        <begin position="911"/>
        <end position="938"/>
    </location>
</feature>
<organism evidence="11 12">
    <name type="scientific">Arabidopsis thaliana</name>
    <name type="common">Mouse-ear cress</name>
    <dbReference type="NCBI Taxonomy" id="3702"/>
    <lineage>
        <taxon>Eukaryota</taxon>
        <taxon>Viridiplantae</taxon>
        <taxon>Streptophyta</taxon>
        <taxon>Embryophyta</taxon>
        <taxon>Tracheophyta</taxon>
        <taxon>Spermatophyta</taxon>
        <taxon>Magnoliopsida</taxon>
        <taxon>eudicotyledons</taxon>
        <taxon>Gunneridae</taxon>
        <taxon>Pentapetalae</taxon>
        <taxon>rosids</taxon>
        <taxon>malvids</taxon>
        <taxon>Brassicales</taxon>
        <taxon>Brassicaceae</taxon>
        <taxon>Camelineae</taxon>
        <taxon>Arabidopsis</taxon>
    </lineage>
</organism>
<evidence type="ECO:0000256" key="6">
    <source>
        <dbReference type="ARBA" id="ARBA00023004"/>
    </source>
</evidence>
<feature type="binding site" description="axial binding residue" evidence="8">
    <location>
        <position position="438"/>
    </location>
    <ligand>
        <name>heme</name>
        <dbReference type="ChEBI" id="CHEBI:30413"/>
    </ligand>
    <ligandPart>
        <name>Fe</name>
        <dbReference type="ChEBI" id="CHEBI:18248"/>
    </ligandPart>
</feature>
<evidence type="ECO:0000256" key="3">
    <source>
        <dbReference type="ARBA" id="ARBA00022692"/>
    </source>
</evidence>
<dbReference type="GO" id="GO:0020037">
    <property type="term" value="F:heme binding"/>
    <property type="evidence" value="ECO:0007669"/>
    <property type="project" value="InterPro"/>
</dbReference>
<evidence type="ECO:0000256" key="7">
    <source>
        <dbReference type="ARBA" id="ARBA00023136"/>
    </source>
</evidence>
<dbReference type="GO" id="GO:0016705">
    <property type="term" value="F:oxidoreductase activity, acting on paired donors, with incorporation or reduction of molecular oxygen"/>
    <property type="evidence" value="ECO:0007669"/>
    <property type="project" value="InterPro"/>
</dbReference>
<dbReference type="InterPro" id="IPR017972">
    <property type="entry name" value="Cyt_P450_CS"/>
</dbReference>
<evidence type="ECO:0000313" key="12">
    <source>
        <dbReference type="Proteomes" id="UP000516314"/>
    </source>
</evidence>
<dbReference type="GO" id="GO:0005506">
    <property type="term" value="F:iron ion binding"/>
    <property type="evidence" value="ECO:0007669"/>
    <property type="project" value="InterPro"/>
</dbReference>
<dbReference type="FunFam" id="1.10.630.10:FF:000011">
    <property type="entry name" value="Cytochrome P450 83B1"/>
    <property type="match status" value="3"/>
</dbReference>
<keyword evidence="4 8" id="KW-0479">Metal-binding</keyword>
<dbReference type="CDD" id="cd11072">
    <property type="entry name" value="CYP71-like"/>
    <property type="match status" value="3"/>
</dbReference>
<dbReference type="PANTHER" id="PTHR47955:SF15">
    <property type="entry name" value="CYTOCHROME P450 71A2-LIKE"/>
    <property type="match status" value="1"/>
</dbReference>
<gene>
    <name evidence="11" type="ORF">AT9943_LOCUS13053</name>
</gene>
<keyword evidence="6 8" id="KW-0408">Iron</keyword>
<dbReference type="InterPro" id="IPR001128">
    <property type="entry name" value="Cyt_P450"/>
</dbReference>
<dbReference type="PANTHER" id="PTHR47955">
    <property type="entry name" value="CYTOCHROME P450 FAMILY 71 PROTEIN"/>
    <property type="match status" value="1"/>
</dbReference>
<keyword evidence="5 10" id="KW-1133">Transmembrane helix</keyword>
<proteinExistence type="inferred from homology"/>
<evidence type="ECO:0000256" key="8">
    <source>
        <dbReference type="PIRSR" id="PIRSR602401-1"/>
    </source>
</evidence>
<keyword evidence="8" id="KW-0349">Heme</keyword>
<reference evidence="11 12" key="1">
    <citation type="submission" date="2020-09" db="EMBL/GenBank/DDBJ databases">
        <authorList>
            <person name="Ashkenazy H."/>
        </authorList>
    </citation>
    <scope>NUCLEOTIDE SEQUENCE [LARGE SCALE GENOMIC DNA]</scope>
    <source>
        <strain evidence="12">cv. Cdm-0</strain>
    </source>
</reference>
<dbReference type="GO" id="GO:0004497">
    <property type="term" value="F:monooxygenase activity"/>
    <property type="evidence" value="ECO:0007669"/>
    <property type="project" value="InterPro"/>
</dbReference>
<dbReference type="PRINTS" id="PR00385">
    <property type="entry name" value="P450"/>
</dbReference>
<evidence type="ECO:0000256" key="4">
    <source>
        <dbReference type="ARBA" id="ARBA00022723"/>
    </source>
</evidence>
<dbReference type="InterPro" id="IPR002401">
    <property type="entry name" value="Cyt_P450_E_grp-I"/>
</dbReference>
<evidence type="ECO:0000256" key="10">
    <source>
        <dbReference type="SAM" id="Phobius"/>
    </source>
</evidence>
<protein>
    <submittedName>
        <fullName evidence="11">(thale cress) hypothetical protein</fullName>
    </submittedName>
</protein>
<feature type="transmembrane region" description="Helical" evidence="10">
    <location>
        <begin position="212"/>
        <end position="230"/>
    </location>
</feature>
<dbReference type="Proteomes" id="UP000516314">
    <property type="component" value="Chromosome 3"/>
</dbReference>
<dbReference type="GO" id="GO:0016020">
    <property type="term" value="C:membrane"/>
    <property type="evidence" value="ECO:0007669"/>
    <property type="project" value="UniProtKB-SubCell"/>
</dbReference>
<dbReference type="EMBL" id="LR881468">
    <property type="protein sequence ID" value="CAD5325200.1"/>
    <property type="molecule type" value="Genomic_DNA"/>
</dbReference>
<keyword evidence="3 10" id="KW-0812">Transmembrane</keyword>
<sequence>MYLKNPDMMIMFFLLCSIIFVVTIIIFRKQKRGKKRNTLPSPPGLPLIGNLHQLGRHPHRSLCSLSHRYGPLMLLHFGRVPVLVASSAGVARDVLKTHDRVFASRPRSKIFEKLLYDKHDVASAPYGEYWRQMKSVCVLHLFSNKMVRSFREVREEEISLMMEKIRKSISLPVNLSKILVSLTNDVICKVALGRKYGGETDFKELMERLSKLLGTFSVGSYVPWLAWIDWIRGLDRQLEKTANDLDKFFDRVVQDHVDGNRDMTDFVDVLLAIQRDKTVGFEINRVSIKAIVMNVFVGGTDTSSTLMEWAMTELLRHPKCLKRLQEEVRTICKDKSSVSEEEIQNMSYLKAVIKEALRLHPPLPLMVPHESTQDVRLGDHHIPAGTQVLINAWAIGREAATWGPDVEEFRPERHLDSSVDYRGQAFELIPFGSGRRICPAISFAVVLNEVVLANLVHQFDWRLPVESTEEQTELSGKKGKTPPSPPGLPLIGNLHQLGRHTHRSLCDLSRRYGPLMLLHLGRVPVLIVSSADMAQEILKTHDQAFANRPRSKLSQKLLYNNRDVASAPYGEYWRQMKSVCVIHLLSNKMVRSFRDVREEEITLMMAKIRKSSSLPFNVSKVLECLTNDVICRVALGRKYGGETDFKKLTDRLSELLGTFSIGSFVPWLAWVDWIRGWDAQLDKMGKDLDDFFEKVVQDHEDGDRRDGTDLIDALLRVKREKSPGVEIERVSIKAITLDVFVGGSDTSFTLLEWAMTELLRHPKSLNRLQEEVRTICKGKSRVSEDDIQGMKYLKAVIKEALRLHPPFPMMAPHESTEDVKLRDYHIPAGTQVMMNAWAIGREVATWGPDAEEFKPERHLDTSVDFRGQNFELLPFGAGRRICPAVSFAVVLNEVVLANLVHGFDWKLPEESKEDKTDVAESSGFSSNAPPSPPRLPLVGNLHQLGRHPHRSLCSLSHRYGPLMLLHFGSVPVLVVSSADAAKDVLKTHDRVFASRPRSKIFDKIFYNGRDVALAPYGEYWRQMKSVCVLHLFSNKMRDPGDLTNNVICRVALGRKYGGKTDFKDLMKRLTRLLGEFSVGSYVSWLAWIDWIRGLDGQLIKISNDLDELLERVVQDHVDGDGHKNDFVDFLLTIEREKSVGIEIDRLSIKAIILDVFVGGMDTTYTLLEWAMTELLCHHECLDRLQEEVRMVCKDKSGVSEDDLQDMKYLKAVIKETLRLHPPLPLMVPHESTHDVKLRDYHIPAGTHVMINAWAIGREAATWGPDAEEFRPERHLNSYVDYRGQDTELVPFGAGRRICPAISFAVVLDEVVLANLVHGFDWKLPEESTEYQTDVAESTGMAVHRMFPLFAMASPTT</sequence>
<dbReference type="InterPro" id="IPR036396">
    <property type="entry name" value="Cyt_P450_sf"/>
</dbReference>
<accession>A0A7G2ER68</accession>
<evidence type="ECO:0000313" key="11">
    <source>
        <dbReference type="EMBL" id="CAD5325200.1"/>
    </source>
</evidence>
<dbReference type="SUPFAM" id="SSF48264">
    <property type="entry name" value="Cytochrome P450"/>
    <property type="match status" value="3"/>
</dbReference>
<comment type="subcellular location">
    <subcellularLocation>
        <location evidence="1">Membrane</location>
        <topology evidence="1">Single-pass membrane protein</topology>
    </subcellularLocation>
</comment>
<evidence type="ECO:0000256" key="9">
    <source>
        <dbReference type="SAM" id="MobiDB-lite"/>
    </source>
</evidence>
<dbReference type="PRINTS" id="PR00463">
    <property type="entry name" value="EP450I"/>
</dbReference>
<comment type="similarity">
    <text evidence="2">Belongs to the cytochrome P450 family.</text>
</comment>
<evidence type="ECO:0000256" key="2">
    <source>
        <dbReference type="ARBA" id="ARBA00010617"/>
    </source>
</evidence>
<evidence type="ECO:0000256" key="1">
    <source>
        <dbReference type="ARBA" id="ARBA00004167"/>
    </source>
</evidence>
<feature type="transmembrane region" description="Helical" evidence="10">
    <location>
        <begin position="6"/>
        <end position="27"/>
    </location>
</feature>
<dbReference type="Gene3D" id="1.10.630.10">
    <property type="entry name" value="Cytochrome P450"/>
    <property type="match status" value="3"/>
</dbReference>
<dbReference type="Pfam" id="PF00067">
    <property type="entry name" value="p450"/>
    <property type="match status" value="4"/>
</dbReference>
<name>A0A7G2ER68_ARATH</name>
<keyword evidence="7 10" id="KW-0472">Membrane</keyword>
<comment type="cofactor">
    <cofactor evidence="8">
        <name>heme</name>
        <dbReference type="ChEBI" id="CHEBI:30413"/>
    </cofactor>
</comment>
<dbReference type="PROSITE" id="PS00086">
    <property type="entry name" value="CYTOCHROME_P450"/>
    <property type="match status" value="3"/>
</dbReference>
<evidence type="ECO:0000256" key="5">
    <source>
        <dbReference type="ARBA" id="ARBA00022989"/>
    </source>
</evidence>